<dbReference type="PROSITE" id="PS51257">
    <property type="entry name" value="PROKAR_LIPOPROTEIN"/>
    <property type="match status" value="1"/>
</dbReference>
<feature type="chain" id="PRO_5047389790" evidence="3">
    <location>
        <begin position="26"/>
        <end position="395"/>
    </location>
</feature>
<dbReference type="Proteomes" id="UP000815846">
    <property type="component" value="Unassembled WGS sequence"/>
</dbReference>
<feature type="domain" description="Bacterial surface antigen (D15)" evidence="4">
    <location>
        <begin position="172"/>
        <end position="388"/>
    </location>
</feature>
<evidence type="ECO:0000313" key="6">
    <source>
        <dbReference type="Proteomes" id="UP000815846"/>
    </source>
</evidence>
<reference evidence="5 6" key="1">
    <citation type="submission" date="2019-08" db="EMBL/GenBank/DDBJ databases">
        <title>Microbe sample from Colwellia echini.</title>
        <authorList>
            <person name="Christiansen L."/>
            <person name="Pathiraja D."/>
            <person name="Schultz-Johansen M."/>
            <person name="Choi I.-G."/>
            <person name="Stougaard P."/>
        </authorList>
    </citation>
    <scope>NUCLEOTIDE SEQUENCE [LARGE SCALE GENOMIC DNA]</scope>
    <source>
        <strain evidence="5 6">A3</strain>
    </source>
</reference>
<accession>A0ABY3MXU3</accession>
<keyword evidence="3" id="KW-0732">Signal</keyword>
<dbReference type="Gene3D" id="2.40.160.50">
    <property type="entry name" value="membrane protein fhac: a member of the omp85/tpsb transporter family"/>
    <property type="match status" value="1"/>
</dbReference>
<dbReference type="Pfam" id="PF01103">
    <property type="entry name" value="Omp85"/>
    <property type="match status" value="1"/>
</dbReference>
<keyword evidence="6" id="KW-1185">Reference proteome</keyword>
<dbReference type="RefSeq" id="WP_101342941.1">
    <property type="nucleotide sequence ID" value="NZ_PJAI02000007.1"/>
</dbReference>
<dbReference type="InterPro" id="IPR000184">
    <property type="entry name" value="Bac_surfAg_D15"/>
</dbReference>
<evidence type="ECO:0000313" key="5">
    <source>
        <dbReference type="EMBL" id="TYK65981.1"/>
    </source>
</evidence>
<protein>
    <submittedName>
        <fullName evidence="5">BamA/TamA family outer membrane protein</fullName>
    </submittedName>
</protein>
<proteinExistence type="predicted"/>
<evidence type="ECO:0000256" key="1">
    <source>
        <dbReference type="ARBA" id="ARBA00004370"/>
    </source>
</evidence>
<comment type="caution">
    <text evidence="5">The sequence shown here is derived from an EMBL/GenBank/DDBJ whole genome shotgun (WGS) entry which is preliminary data.</text>
</comment>
<dbReference type="EMBL" id="PJAI02000007">
    <property type="protein sequence ID" value="TYK65981.1"/>
    <property type="molecule type" value="Genomic_DNA"/>
</dbReference>
<evidence type="ECO:0000259" key="4">
    <source>
        <dbReference type="Pfam" id="PF01103"/>
    </source>
</evidence>
<feature type="signal peptide" evidence="3">
    <location>
        <begin position="1"/>
        <end position="25"/>
    </location>
</feature>
<evidence type="ECO:0000256" key="3">
    <source>
        <dbReference type="SAM" id="SignalP"/>
    </source>
</evidence>
<gene>
    <name evidence="5" type="ORF">CWS31_008530</name>
</gene>
<organism evidence="5 6">
    <name type="scientific">Colwellia echini</name>
    <dbReference type="NCBI Taxonomy" id="1982103"/>
    <lineage>
        <taxon>Bacteria</taxon>
        <taxon>Pseudomonadati</taxon>
        <taxon>Pseudomonadota</taxon>
        <taxon>Gammaproteobacteria</taxon>
        <taxon>Alteromonadales</taxon>
        <taxon>Colwelliaceae</taxon>
        <taxon>Colwellia</taxon>
    </lineage>
</organism>
<name>A0ABY3MXU3_9GAMM</name>
<sequence>MKILKSNKSKCSLFLLLCISLSCFAATEPQEKPEKKEESLFIDEQDGDFDVSKFLASKQGFLPVPIIITGPTFGYGLGVNALFLHGSLQGKKSKNGHYIPPGLSGVVAAGTENGTRFAAAYHLGFYLDGDLRSTTFIGAPNANMDFGTKFGDVNLNFEGYAAYQELKYRVLNSQLFAGFNYTYMQVETKSTDGGEIVDDLFSRFGDNTYAGLAAVLEYDTRDSIFTPNKGVYAKGVIDFYNQDVGSDSNFVNYRLKAFYFKPVSEKFILGFRTEFQTISGEDKAPVFMTPSIVLRGISNSQYIGQSALVAEIEGRYEVAHRHWAVGFTGSGRAYGDYSSAGKTSFSDAKWHSSYGVGYRYELARKFKLLAGIDIAKSETDTAFYITVGSAWNAFY</sequence>
<keyword evidence="2" id="KW-0472">Membrane</keyword>
<comment type="subcellular location">
    <subcellularLocation>
        <location evidence="1">Membrane</location>
    </subcellularLocation>
</comment>
<evidence type="ECO:0000256" key="2">
    <source>
        <dbReference type="ARBA" id="ARBA00023136"/>
    </source>
</evidence>